<feature type="non-terminal residue" evidence="1">
    <location>
        <position position="1"/>
    </location>
</feature>
<organism evidence="1 2">
    <name type="scientific">Clarias magur</name>
    <name type="common">Asian catfish</name>
    <name type="synonym">Macropteronotus magur</name>
    <dbReference type="NCBI Taxonomy" id="1594786"/>
    <lineage>
        <taxon>Eukaryota</taxon>
        <taxon>Metazoa</taxon>
        <taxon>Chordata</taxon>
        <taxon>Craniata</taxon>
        <taxon>Vertebrata</taxon>
        <taxon>Euteleostomi</taxon>
        <taxon>Actinopterygii</taxon>
        <taxon>Neopterygii</taxon>
        <taxon>Teleostei</taxon>
        <taxon>Ostariophysi</taxon>
        <taxon>Siluriformes</taxon>
        <taxon>Clariidae</taxon>
        <taxon>Clarias</taxon>
    </lineage>
</organism>
<dbReference type="Proteomes" id="UP000727407">
    <property type="component" value="Unassembled WGS sequence"/>
</dbReference>
<dbReference type="EMBL" id="QNUK01000057">
    <property type="protein sequence ID" value="KAF5904400.1"/>
    <property type="molecule type" value="Genomic_DNA"/>
</dbReference>
<keyword evidence="2" id="KW-1185">Reference proteome</keyword>
<evidence type="ECO:0000313" key="2">
    <source>
        <dbReference type="Proteomes" id="UP000727407"/>
    </source>
</evidence>
<reference evidence="1" key="1">
    <citation type="submission" date="2020-07" db="EMBL/GenBank/DDBJ databases">
        <title>Clarias magur genome sequencing, assembly and annotation.</title>
        <authorList>
            <person name="Kushwaha B."/>
            <person name="Kumar R."/>
            <person name="Das P."/>
            <person name="Joshi C.G."/>
            <person name="Kumar D."/>
            <person name="Nagpure N.S."/>
            <person name="Pandey M."/>
            <person name="Agarwal S."/>
            <person name="Srivastava S."/>
            <person name="Singh M."/>
            <person name="Sahoo L."/>
            <person name="Jayasankar P."/>
            <person name="Meher P.K."/>
            <person name="Koringa P.G."/>
            <person name="Iquebal M.A."/>
            <person name="Das S.P."/>
            <person name="Bit A."/>
            <person name="Patnaik S."/>
            <person name="Patel N."/>
            <person name="Shah T.M."/>
            <person name="Hinsu A."/>
            <person name="Jena J.K."/>
        </authorList>
    </citation>
    <scope>NUCLEOTIDE SEQUENCE</scope>
    <source>
        <strain evidence="1">CIFAMagur01</strain>
        <tissue evidence="1">Testis</tissue>
    </source>
</reference>
<comment type="caution">
    <text evidence="1">The sequence shown here is derived from an EMBL/GenBank/DDBJ whole genome shotgun (WGS) entry which is preliminary data.</text>
</comment>
<protein>
    <submittedName>
        <fullName evidence="1">Uncharacterized protein</fullName>
    </submittedName>
</protein>
<gene>
    <name evidence="1" type="ORF">DAT39_005852</name>
</gene>
<name>A0A8J4UUS7_CLAMG</name>
<accession>A0A8J4UUS7</accession>
<evidence type="ECO:0000313" key="1">
    <source>
        <dbReference type="EMBL" id="KAF5904400.1"/>
    </source>
</evidence>
<sequence>MNWLAGIHKVQNVMLRNNLFRVTLKELMELRFANLEAIKKNVMERKKRLRVE</sequence>
<proteinExistence type="predicted"/>
<dbReference type="AlphaFoldDB" id="A0A8J4UUS7"/>